<proteinExistence type="predicted"/>
<keyword evidence="3" id="KW-1185">Reference proteome</keyword>
<accession>A0AAQ3UUD4</accession>
<keyword evidence="1" id="KW-0472">Membrane</keyword>
<reference evidence="2 3" key="1">
    <citation type="submission" date="2024-02" db="EMBL/GenBank/DDBJ databases">
        <title>High-quality chromosome-scale genome assembly of Pensacola bahiagrass (Paspalum notatum Flugge var. saurae).</title>
        <authorList>
            <person name="Vega J.M."/>
            <person name="Podio M."/>
            <person name="Orjuela J."/>
            <person name="Siena L.A."/>
            <person name="Pessino S.C."/>
            <person name="Combes M.C."/>
            <person name="Mariac C."/>
            <person name="Albertini E."/>
            <person name="Pupilli F."/>
            <person name="Ortiz J.P.A."/>
            <person name="Leblanc O."/>
        </authorList>
    </citation>
    <scope>NUCLEOTIDE SEQUENCE [LARGE SCALE GENOMIC DNA]</scope>
    <source>
        <strain evidence="2">R1</strain>
        <tissue evidence="2">Leaf</tissue>
    </source>
</reference>
<evidence type="ECO:0000313" key="3">
    <source>
        <dbReference type="Proteomes" id="UP001341281"/>
    </source>
</evidence>
<dbReference type="Proteomes" id="UP001341281">
    <property type="component" value="Chromosome 10"/>
</dbReference>
<gene>
    <name evidence="2" type="ORF">U9M48_042249</name>
</gene>
<dbReference type="EMBL" id="CP144754">
    <property type="protein sequence ID" value="WVZ96637.1"/>
    <property type="molecule type" value="Genomic_DNA"/>
</dbReference>
<keyword evidence="1" id="KW-1133">Transmembrane helix</keyword>
<organism evidence="2 3">
    <name type="scientific">Paspalum notatum var. saurae</name>
    <dbReference type="NCBI Taxonomy" id="547442"/>
    <lineage>
        <taxon>Eukaryota</taxon>
        <taxon>Viridiplantae</taxon>
        <taxon>Streptophyta</taxon>
        <taxon>Embryophyta</taxon>
        <taxon>Tracheophyta</taxon>
        <taxon>Spermatophyta</taxon>
        <taxon>Magnoliopsida</taxon>
        <taxon>Liliopsida</taxon>
        <taxon>Poales</taxon>
        <taxon>Poaceae</taxon>
        <taxon>PACMAD clade</taxon>
        <taxon>Panicoideae</taxon>
        <taxon>Andropogonodae</taxon>
        <taxon>Paspaleae</taxon>
        <taxon>Paspalinae</taxon>
        <taxon>Paspalum</taxon>
    </lineage>
</organism>
<sequence>MEFYRQAVAAVMQAFFMALFYFLLVGVLPHLCAGEAGEQGHGERRAHRRGGPRIQTLGIQIYSEDSNFQKIH</sequence>
<keyword evidence="1" id="KW-0812">Transmembrane</keyword>
<evidence type="ECO:0000313" key="2">
    <source>
        <dbReference type="EMBL" id="WVZ96637.1"/>
    </source>
</evidence>
<dbReference type="AlphaFoldDB" id="A0AAQ3UUD4"/>
<name>A0AAQ3UUD4_PASNO</name>
<evidence type="ECO:0000256" key="1">
    <source>
        <dbReference type="SAM" id="Phobius"/>
    </source>
</evidence>
<feature type="transmembrane region" description="Helical" evidence="1">
    <location>
        <begin position="7"/>
        <end position="28"/>
    </location>
</feature>
<protein>
    <submittedName>
        <fullName evidence="2">Uncharacterized protein</fullName>
    </submittedName>
</protein>